<keyword evidence="3" id="KW-1185">Reference proteome</keyword>
<proteinExistence type="predicted"/>
<dbReference type="STRING" id="246191.SAMN05660337_1602"/>
<protein>
    <submittedName>
        <fullName evidence="2">TPR repeat-containing protein</fullName>
    </submittedName>
</protein>
<dbReference type="InterPro" id="IPR019734">
    <property type="entry name" value="TPR_rpt"/>
</dbReference>
<feature type="repeat" description="TPR" evidence="1">
    <location>
        <begin position="171"/>
        <end position="204"/>
    </location>
</feature>
<dbReference type="PANTHER" id="PTHR12558">
    <property type="entry name" value="CELL DIVISION CYCLE 16,23,27"/>
    <property type="match status" value="1"/>
</dbReference>
<reference evidence="3" key="1">
    <citation type="submission" date="2016-10" db="EMBL/GenBank/DDBJ databases">
        <authorList>
            <person name="Varghese N."/>
            <person name="Submissions S."/>
        </authorList>
    </citation>
    <scope>NUCLEOTIDE SEQUENCE [LARGE SCALE GENOMIC DNA]</scope>
    <source>
        <strain evidence="3">DSM 16995</strain>
    </source>
</reference>
<feature type="repeat" description="TPR" evidence="1">
    <location>
        <begin position="133"/>
        <end position="166"/>
    </location>
</feature>
<dbReference type="Proteomes" id="UP000199053">
    <property type="component" value="Unassembled WGS sequence"/>
</dbReference>
<evidence type="ECO:0000313" key="3">
    <source>
        <dbReference type="Proteomes" id="UP000199053"/>
    </source>
</evidence>
<gene>
    <name evidence="2" type="ORF">SAMN05660337_1602</name>
</gene>
<dbReference type="Pfam" id="PF13181">
    <property type="entry name" value="TPR_8"/>
    <property type="match status" value="1"/>
</dbReference>
<dbReference type="AlphaFoldDB" id="A0A1G9FLG9"/>
<evidence type="ECO:0000256" key="1">
    <source>
        <dbReference type="PROSITE-ProRule" id="PRU00339"/>
    </source>
</evidence>
<dbReference type="Pfam" id="PF13174">
    <property type="entry name" value="TPR_6"/>
    <property type="match status" value="1"/>
</dbReference>
<evidence type="ECO:0000313" key="2">
    <source>
        <dbReference type="EMBL" id="SDK89211.1"/>
    </source>
</evidence>
<dbReference type="RefSeq" id="WP_244512223.1">
    <property type="nucleotide sequence ID" value="NZ_FNGA01000002.1"/>
</dbReference>
<dbReference type="InterPro" id="IPR011990">
    <property type="entry name" value="TPR-like_helical_dom_sf"/>
</dbReference>
<dbReference type="EMBL" id="FNGA01000002">
    <property type="protein sequence ID" value="SDK89211.1"/>
    <property type="molecule type" value="Genomic_DNA"/>
</dbReference>
<accession>A0A1G9FLG9</accession>
<feature type="repeat" description="TPR" evidence="1">
    <location>
        <begin position="205"/>
        <end position="238"/>
    </location>
</feature>
<dbReference type="Gene3D" id="1.25.40.10">
    <property type="entry name" value="Tetratricopeptide repeat domain"/>
    <property type="match status" value="2"/>
</dbReference>
<keyword evidence="1" id="KW-0802">TPR repeat</keyword>
<dbReference type="PROSITE" id="PS50005">
    <property type="entry name" value="TPR"/>
    <property type="match status" value="3"/>
</dbReference>
<dbReference type="SMART" id="SM00028">
    <property type="entry name" value="TPR"/>
    <property type="match status" value="3"/>
</dbReference>
<dbReference type="PANTHER" id="PTHR12558:SF13">
    <property type="entry name" value="CELL DIVISION CYCLE PROTEIN 27 HOMOLOG"/>
    <property type="match status" value="1"/>
</dbReference>
<organism evidence="2 3">
    <name type="scientific">Maridesulfovibrio ferrireducens</name>
    <dbReference type="NCBI Taxonomy" id="246191"/>
    <lineage>
        <taxon>Bacteria</taxon>
        <taxon>Pseudomonadati</taxon>
        <taxon>Thermodesulfobacteriota</taxon>
        <taxon>Desulfovibrionia</taxon>
        <taxon>Desulfovibrionales</taxon>
        <taxon>Desulfovibrionaceae</taxon>
        <taxon>Maridesulfovibrio</taxon>
    </lineage>
</organism>
<dbReference type="SUPFAM" id="SSF48452">
    <property type="entry name" value="TPR-like"/>
    <property type="match status" value="1"/>
</dbReference>
<name>A0A1G9FLG9_9BACT</name>
<sequence length="251" mass="28754">MNQMSTVDDKKFTLPKIRGTFSARIIQEIGTGSTKRKVVQSFLYYGEENDNKEIILRPLNDSHVPSGPEQIISKDELLESFTPELELYTNSVFPAMKELSKTLAKADRQQQLGNIFTAEMEYNKALNIDENNIRANFGIGLCYLERNEEAKAVDIFNRLISLDAAFGKEHKHLFNDFGISLRKNKMFSEAIEFYSRALNFSSDDENLFFNIARSFCELGKIKESREYLDKCLAINPDFTPGKKLSAFLNKK</sequence>